<gene>
    <name evidence="4" type="ORF">HU200_035682</name>
</gene>
<dbReference type="Proteomes" id="UP000636709">
    <property type="component" value="Unassembled WGS sequence"/>
</dbReference>
<evidence type="ECO:0000259" key="3">
    <source>
        <dbReference type="Pfam" id="PF22932"/>
    </source>
</evidence>
<dbReference type="EMBL" id="JACEFO010001866">
    <property type="protein sequence ID" value="KAF8698166.1"/>
    <property type="molecule type" value="Genomic_DNA"/>
</dbReference>
<reference evidence="4" key="1">
    <citation type="submission" date="2020-07" db="EMBL/GenBank/DDBJ databases">
        <title>Genome sequence and genetic diversity analysis of an under-domesticated orphan crop, white fonio (Digitaria exilis).</title>
        <authorList>
            <person name="Bennetzen J.L."/>
            <person name="Chen S."/>
            <person name="Ma X."/>
            <person name="Wang X."/>
            <person name="Yssel A.E.J."/>
            <person name="Chaluvadi S.R."/>
            <person name="Johnson M."/>
            <person name="Gangashetty P."/>
            <person name="Hamidou F."/>
            <person name="Sanogo M.D."/>
            <person name="Zwaenepoel A."/>
            <person name="Wallace J."/>
            <person name="Van De Peer Y."/>
            <person name="Van Deynze A."/>
        </authorList>
    </citation>
    <scope>NUCLEOTIDE SEQUENCE</scope>
    <source>
        <tissue evidence="4">Leaves</tissue>
    </source>
</reference>
<accession>A0A835BIF3</accession>
<evidence type="ECO:0008006" key="6">
    <source>
        <dbReference type="Google" id="ProtNLM"/>
    </source>
</evidence>
<dbReference type="InterPro" id="IPR007679">
    <property type="entry name" value="DUF569"/>
</dbReference>
<dbReference type="OrthoDB" id="617902at2759"/>
<evidence type="ECO:0000313" key="4">
    <source>
        <dbReference type="EMBL" id="KAF8698166.1"/>
    </source>
</evidence>
<feature type="domain" description="DUF569" evidence="3">
    <location>
        <begin position="272"/>
        <end position="351"/>
    </location>
</feature>
<proteinExistence type="predicted"/>
<feature type="region of interest" description="Disordered" evidence="1">
    <location>
        <begin position="1"/>
        <end position="32"/>
    </location>
</feature>
<dbReference type="PANTHER" id="PTHR31205:SF26">
    <property type="entry name" value="DUF569 DOMAIN-CONTAINING PROTEIN"/>
    <property type="match status" value="1"/>
</dbReference>
<dbReference type="PANTHER" id="PTHR31205">
    <property type="entry name" value="ACTIN CROSS-LINKING PROTEIN (DUF569)"/>
    <property type="match status" value="1"/>
</dbReference>
<dbReference type="Pfam" id="PF04601">
    <property type="entry name" value="DUF569"/>
    <property type="match status" value="1"/>
</dbReference>
<dbReference type="SUPFAM" id="SSF50405">
    <property type="entry name" value="Actin-crosslinking proteins"/>
    <property type="match status" value="1"/>
</dbReference>
<feature type="domain" description="DUF569" evidence="2">
    <location>
        <begin position="471"/>
        <end position="616"/>
    </location>
</feature>
<evidence type="ECO:0000259" key="2">
    <source>
        <dbReference type="Pfam" id="PF04601"/>
    </source>
</evidence>
<dbReference type="CDD" id="cd23340">
    <property type="entry name" value="beta-trefoil_FSCN_ACP-like"/>
    <property type="match status" value="2"/>
</dbReference>
<comment type="caution">
    <text evidence="4">The sequence shown here is derived from an EMBL/GenBank/DDBJ whole genome shotgun (WGS) entry which is preliminary data.</text>
</comment>
<organism evidence="4 5">
    <name type="scientific">Digitaria exilis</name>
    <dbReference type="NCBI Taxonomy" id="1010633"/>
    <lineage>
        <taxon>Eukaryota</taxon>
        <taxon>Viridiplantae</taxon>
        <taxon>Streptophyta</taxon>
        <taxon>Embryophyta</taxon>
        <taxon>Tracheophyta</taxon>
        <taxon>Spermatophyta</taxon>
        <taxon>Magnoliopsida</taxon>
        <taxon>Liliopsida</taxon>
        <taxon>Poales</taxon>
        <taxon>Poaceae</taxon>
        <taxon>PACMAD clade</taxon>
        <taxon>Panicoideae</taxon>
        <taxon>Panicodae</taxon>
        <taxon>Paniceae</taxon>
        <taxon>Anthephorinae</taxon>
        <taxon>Digitaria</taxon>
    </lineage>
</organism>
<evidence type="ECO:0000313" key="5">
    <source>
        <dbReference type="Proteomes" id="UP000636709"/>
    </source>
</evidence>
<keyword evidence="5" id="KW-1185">Reference proteome</keyword>
<sequence>MPAAVELEVSNKPGPTSQFRTGALLPPPVGRHVASTASDLACESAGARRLEMPRLGAETSPLSLPALPPPPRSTAAPTPPSASAPAAAAVAMELFPDGAHVRLRSRVHGTYLHADADGEGVSTSSQRASLNGAWAVHRLGRGGEDGGAASASASAYVLLRSAAYGRYLGLWAHPAPPLGVVHLPVLRVYEYPEQDDVLWVAVGAADESGDVLLRHGRHATSFLGVNADSHGSQRAHWVTEAADPSSPSSGELAVPLLLRTFLLLSRPMVLWRTITYVRADDEGNFDPHPLARRRFIFYGRSVFQLTGVLSILLREWFFGIRLCVRAGSQGRLTPLVIDLPANEQPMDIVVLTAGSPALADSQRTRGTLSNYRHARAHRLALFCSSRALAQPTWITRAHMWMYNWHFSTEICLRPHTPTRPPPRLKCPSPLSSSPWPCKPNATLLLPPRTTATASSSASARRSRSAIGGGAMDFLPDGAHVRLQSLVRGTFLHADEDGRGVSLTGRRETISTAWQAHRVTGEDGNPYVLLLCSAYGRYLAVSPAASPHGHRDRRAFQNAYNDPHQPDIIWEGVAVGDHVFLMRHGSGCLLRANGDEQRWVNGLSVDDASNQSTMTHWKVEAIPPRALAPALPLPTPVSSQFPSLSLPGTALLALIWGWGIN</sequence>
<feature type="region of interest" description="Disordered" evidence="1">
    <location>
        <begin position="59"/>
        <end position="83"/>
    </location>
</feature>
<dbReference type="InterPro" id="IPR008999">
    <property type="entry name" value="Actin-crosslinking"/>
</dbReference>
<feature type="compositionally biased region" description="Pro residues" evidence="1">
    <location>
        <begin position="66"/>
        <end position="82"/>
    </location>
</feature>
<protein>
    <recommendedName>
        <fullName evidence="6">DUF569 domain-containing protein</fullName>
    </recommendedName>
</protein>
<dbReference type="Pfam" id="PF22932">
    <property type="entry name" value="Ubiq_DUF_assoc"/>
    <property type="match status" value="1"/>
</dbReference>
<dbReference type="AlphaFoldDB" id="A0A835BIF3"/>
<name>A0A835BIF3_9POAL</name>
<evidence type="ECO:0000256" key="1">
    <source>
        <dbReference type="SAM" id="MobiDB-lite"/>
    </source>
</evidence>
<dbReference type="InterPro" id="IPR054726">
    <property type="entry name" value="Ubiq_DUF569-assoc"/>
</dbReference>